<dbReference type="InterPro" id="IPR003593">
    <property type="entry name" value="AAA+_ATPase"/>
</dbReference>
<proteinExistence type="inferred from homology"/>
<dbReference type="SUPFAM" id="SSF52540">
    <property type="entry name" value="P-loop containing nucleoside triphosphate hydrolases"/>
    <property type="match status" value="2"/>
</dbReference>
<feature type="domain" description="ABC transporter" evidence="7">
    <location>
        <begin position="319"/>
        <end position="557"/>
    </location>
</feature>
<evidence type="ECO:0000259" key="7">
    <source>
        <dbReference type="PROSITE" id="PS50893"/>
    </source>
</evidence>
<dbReference type="SMART" id="SM00382">
    <property type="entry name" value="AAA"/>
    <property type="match status" value="2"/>
</dbReference>
<dbReference type="NCBIfam" id="NF008453">
    <property type="entry name" value="PRK11308.1"/>
    <property type="match status" value="2"/>
</dbReference>
<dbReference type="GO" id="GO:0005524">
    <property type="term" value="F:ATP binding"/>
    <property type="evidence" value="ECO:0007669"/>
    <property type="project" value="UniProtKB-KW"/>
</dbReference>
<comment type="subcellular location">
    <subcellularLocation>
        <location evidence="1">Cell inner membrane</location>
        <topology evidence="1">Peripheral membrane protein</topology>
    </subcellularLocation>
</comment>
<dbReference type="AlphaFoldDB" id="A0A2A2GKC1"/>
<gene>
    <name evidence="8" type="ORF">CK240_09425</name>
</gene>
<dbReference type="GO" id="GO:0015833">
    <property type="term" value="P:peptide transport"/>
    <property type="evidence" value="ECO:0007669"/>
    <property type="project" value="InterPro"/>
</dbReference>
<dbReference type="NCBIfam" id="NF007739">
    <property type="entry name" value="PRK10419.1"/>
    <property type="match status" value="2"/>
</dbReference>
<dbReference type="InterPro" id="IPR050319">
    <property type="entry name" value="ABC_transp_ATP-bind"/>
</dbReference>
<dbReference type="InterPro" id="IPR027417">
    <property type="entry name" value="P-loop_NTPase"/>
</dbReference>
<evidence type="ECO:0000256" key="6">
    <source>
        <dbReference type="SAM" id="MobiDB-lite"/>
    </source>
</evidence>
<feature type="region of interest" description="Disordered" evidence="6">
    <location>
        <begin position="1"/>
        <end position="34"/>
    </location>
</feature>
<keyword evidence="5 8" id="KW-0067">ATP-binding</keyword>
<dbReference type="PROSITE" id="PS00211">
    <property type="entry name" value="ABC_TRANSPORTER_1"/>
    <property type="match status" value="2"/>
</dbReference>
<dbReference type="PANTHER" id="PTHR43776:SF7">
    <property type="entry name" value="D,D-DIPEPTIDE TRANSPORT ATP-BINDING PROTEIN DDPF-RELATED"/>
    <property type="match status" value="1"/>
</dbReference>
<evidence type="ECO:0000313" key="9">
    <source>
        <dbReference type="Proteomes" id="UP000218023"/>
    </source>
</evidence>
<evidence type="ECO:0000256" key="5">
    <source>
        <dbReference type="ARBA" id="ARBA00022840"/>
    </source>
</evidence>
<dbReference type="GO" id="GO:0016887">
    <property type="term" value="F:ATP hydrolysis activity"/>
    <property type="evidence" value="ECO:0007669"/>
    <property type="project" value="InterPro"/>
</dbReference>
<dbReference type="EMBL" id="NSJZ01000006">
    <property type="protein sequence ID" value="PAU97353.1"/>
    <property type="molecule type" value="Genomic_DNA"/>
</dbReference>
<dbReference type="InterPro" id="IPR017871">
    <property type="entry name" value="ABC_transporter-like_CS"/>
</dbReference>
<reference evidence="8 9" key="1">
    <citation type="submission" date="2017-09" db="EMBL/GenBank/DDBJ databases">
        <title>Paracoccus alkalisoli sp. nov., isolated from saline alkaline soil.</title>
        <authorList>
            <person name="Dong X."/>
            <person name="Zhang G."/>
        </authorList>
    </citation>
    <scope>NUCLEOTIDE SEQUENCE [LARGE SCALE GENOMIC DNA]</scope>
    <source>
        <strain evidence="8 9">WN007</strain>
    </source>
</reference>
<sequence length="569" mass="61643">MPAAGEAAAVPVQAPRRADGALPAGSRAEPRPQADADAVLDIRDLRISFVNEGRSTPAVKGVSFTVKRGETVALVGESGSGKSVTALATVRLLGASAQIEGSVLYQGTEMIGAPEEKLRAVRGNDISFVFQEPMTSLNPLHTLERQIGESLALHQGLTGAAARARIVELLTRVGIRDAESRLADYPHQLSGGQRQRVMIAMALANGPELLIADEPTTALDVTIQAQILDLLAELKRDEGLSMLFISHDLGIVRRIADRVCVMQGGEIVEQGPVEQIFRNPRHPYTRKLLAAEPKGIAEPIDPAAPEIVSTENLRVWFPIKRGFLRRTVGHIKAVNAATLRVRAGETLGIVGESGSGKTTLALAIMRLIESNGPIVYMGRDISALQGRGLRRLRRDMQIVFQDPFGSLSPRMTVGQIIAEGLGVHGVEKGRDPREMVAGIMAEVGLDPASMDRYPHEFSGGQRQRIAIARAMILRPKVVVLDEPTSALDMTVQVQIVELLRDLQRRHGLAFLFISHDLRVVRAMSHQIMVMRAGDVVEQGTTAQVFDAPQSDYTRALMAAAFHDSKDRPA</sequence>
<feature type="compositionally biased region" description="Low complexity" evidence="6">
    <location>
        <begin position="1"/>
        <end position="15"/>
    </location>
</feature>
<evidence type="ECO:0000256" key="4">
    <source>
        <dbReference type="ARBA" id="ARBA00022741"/>
    </source>
</evidence>
<dbReference type="Pfam" id="PF00005">
    <property type="entry name" value="ABC_tran"/>
    <property type="match status" value="2"/>
</dbReference>
<evidence type="ECO:0000256" key="3">
    <source>
        <dbReference type="ARBA" id="ARBA00022448"/>
    </source>
</evidence>
<comment type="similarity">
    <text evidence="2">Belongs to the ABC transporter superfamily.</text>
</comment>
<dbReference type="InterPro" id="IPR013563">
    <property type="entry name" value="Oligopep_ABC_C"/>
</dbReference>
<protein>
    <submittedName>
        <fullName evidence="8">Microcin ABC transporter ATP-binding protein</fullName>
    </submittedName>
</protein>
<comment type="caution">
    <text evidence="8">The sequence shown here is derived from an EMBL/GenBank/DDBJ whole genome shotgun (WGS) entry which is preliminary data.</text>
</comment>
<dbReference type="FunFam" id="3.40.50.300:FF:000016">
    <property type="entry name" value="Oligopeptide ABC transporter ATP-binding component"/>
    <property type="match status" value="2"/>
</dbReference>
<evidence type="ECO:0000256" key="2">
    <source>
        <dbReference type="ARBA" id="ARBA00005417"/>
    </source>
</evidence>
<keyword evidence="4" id="KW-0547">Nucleotide-binding</keyword>
<dbReference type="InterPro" id="IPR003439">
    <property type="entry name" value="ABC_transporter-like_ATP-bd"/>
</dbReference>
<keyword evidence="3" id="KW-0813">Transport</keyword>
<evidence type="ECO:0000313" key="8">
    <source>
        <dbReference type="EMBL" id="PAU97353.1"/>
    </source>
</evidence>
<dbReference type="Proteomes" id="UP000218023">
    <property type="component" value="Unassembled WGS sequence"/>
</dbReference>
<name>A0A2A2GKC1_9RHOB</name>
<dbReference type="PANTHER" id="PTHR43776">
    <property type="entry name" value="TRANSPORT ATP-BINDING PROTEIN"/>
    <property type="match status" value="1"/>
</dbReference>
<dbReference type="OrthoDB" id="9802264at2"/>
<evidence type="ECO:0000256" key="1">
    <source>
        <dbReference type="ARBA" id="ARBA00004417"/>
    </source>
</evidence>
<dbReference type="Gene3D" id="3.40.50.300">
    <property type="entry name" value="P-loop containing nucleotide triphosphate hydrolases"/>
    <property type="match status" value="2"/>
</dbReference>
<organism evidence="8 9">
    <name type="scientific">Paracoccus salipaludis</name>
    <dbReference type="NCBI Taxonomy" id="2032623"/>
    <lineage>
        <taxon>Bacteria</taxon>
        <taxon>Pseudomonadati</taxon>
        <taxon>Pseudomonadota</taxon>
        <taxon>Alphaproteobacteria</taxon>
        <taxon>Rhodobacterales</taxon>
        <taxon>Paracoccaceae</taxon>
        <taxon>Paracoccus</taxon>
    </lineage>
</organism>
<dbReference type="CDD" id="cd03257">
    <property type="entry name" value="ABC_NikE_OppD_transporters"/>
    <property type="match status" value="2"/>
</dbReference>
<dbReference type="GO" id="GO:0005886">
    <property type="term" value="C:plasma membrane"/>
    <property type="evidence" value="ECO:0007669"/>
    <property type="project" value="UniProtKB-SubCell"/>
</dbReference>
<feature type="domain" description="ABC transporter" evidence="7">
    <location>
        <begin position="42"/>
        <end position="289"/>
    </location>
</feature>
<accession>A0A2A2GKC1</accession>
<dbReference type="PROSITE" id="PS50893">
    <property type="entry name" value="ABC_TRANSPORTER_2"/>
    <property type="match status" value="2"/>
</dbReference>
<dbReference type="Pfam" id="PF08352">
    <property type="entry name" value="oligo_HPY"/>
    <property type="match status" value="2"/>
</dbReference>
<dbReference type="GO" id="GO:0055085">
    <property type="term" value="P:transmembrane transport"/>
    <property type="evidence" value="ECO:0007669"/>
    <property type="project" value="UniProtKB-ARBA"/>
</dbReference>
<keyword evidence="9" id="KW-1185">Reference proteome</keyword>